<protein>
    <recommendedName>
        <fullName evidence="3">N-acetyltransferase domain-containing protein</fullName>
    </recommendedName>
</protein>
<dbReference type="InterPro" id="IPR016181">
    <property type="entry name" value="Acyl_CoA_acyltransferase"/>
</dbReference>
<accession>A0A6J4JKJ0</accession>
<dbReference type="PANTHER" id="PTHR43420">
    <property type="entry name" value="ACETYLTRANSFERASE"/>
    <property type="match status" value="1"/>
</dbReference>
<proteinExistence type="predicted"/>
<dbReference type="AlphaFoldDB" id="A0A6J4JKJ0"/>
<evidence type="ECO:0000313" key="4">
    <source>
        <dbReference type="EMBL" id="CAA9280674.1"/>
    </source>
</evidence>
<dbReference type="InterPro" id="IPR000182">
    <property type="entry name" value="GNAT_dom"/>
</dbReference>
<dbReference type="PROSITE" id="PS51186">
    <property type="entry name" value="GNAT"/>
    <property type="match status" value="1"/>
</dbReference>
<dbReference type="GO" id="GO:0016747">
    <property type="term" value="F:acyltransferase activity, transferring groups other than amino-acyl groups"/>
    <property type="evidence" value="ECO:0007669"/>
    <property type="project" value="InterPro"/>
</dbReference>
<feature type="domain" description="N-acetyltransferase" evidence="3">
    <location>
        <begin position="83"/>
        <end position="218"/>
    </location>
</feature>
<dbReference type="PANTHER" id="PTHR43420:SF44">
    <property type="entry name" value="ACETYLTRANSFERASE YPEA"/>
    <property type="match status" value="1"/>
</dbReference>
<evidence type="ECO:0000256" key="1">
    <source>
        <dbReference type="ARBA" id="ARBA00022679"/>
    </source>
</evidence>
<dbReference type="Gene3D" id="3.40.630.30">
    <property type="match status" value="1"/>
</dbReference>
<evidence type="ECO:0000259" key="3">
    <source>
        <dbReference type="PROSITE" id="PS51186"/>
    </source>
</evidence>
<organism evidence="4">
    <name type="scientific">uncultured Chloroflexia bacterium</name>
    <dbReference type="NCBI Taxonomy" id="1672391"/>
    <lineage>
        <taxon>Bacteria</taxon>
        <taxon>Bacillati</taxon>
        <taxon>Chloroflexota</taxon>
        <taxon>Chloroflexia</taxon>
        <taxon>environmental samples</taxon>
    </lineage>
</organism>
<reference evidence="4" key="1">
    <citation type="submission" date="2020-02" db="EMBL/GenBank/DDBJ databases">
        <authorList>
            <person name="Meier V. D."/>
        </authorList>
    </citation>
    <scope>NUCLEOTIDE SEQUENCE</scope>
    <source>
        <strain evidence="4">AVDCRST_MAG93</strain>
    </source>
</reference>
<gene>
    <name evidence="4" type="ORF">AVDCRST_MAG93-3173</name>
</gene>
<dbReference type="SUPFAM" id="SSF55729">
    <property type="entry name" value="Acyl-CoA N-acyltransferases (Nat)"/>
    <property type="match status" value="1"/>
</dbReference>
<evidence type="ECO:0000256" key="2">
    <source>
        <dbReference type="ARBA" id="ARBA00023315"/>
    </source>
</evidence>
<dbReference type="EMBL" id="CADCTR010001083">
    <property type="protein sequence ID" value="CAA9280674.1"/>
    <property type="molecule type" value="Genomic_DNA"/>
</dbReference>
<dbReference type="InterPro" id="IPR050680">
    <property type="entry name" value="YpeA/RimI_acetyltransf"/>
</dbReference>
<name>A0A6J4JKJ0_9CHLR</name>
<sequence>MTRRANSVLASGDLDRIDVATKLRFAEDFYRRRDLRPRFQVSPATPPALVALLDRGGYDIDAPTFVQTATIADVLLRTGEAPSFPVELTDSFTGSWLAIDTASEGEPQHSPVRRGMLERIRPLTCYALLRIDGTPAAVSLGVLERGWVGVYSVATLPQFRRRGASTAIVRSLAQWAGQNGATSMYLAVMERNHTAQSVYARAGFRTSYSYHYREAPHS</sequence>
<dbReference type="Pfam" id="PF24553">
    <property type="entry name" value="Rv0428c_C"/>
    <property type="match status" value="1"/>
</dbReference>
<dbReference type="CDD" id="cd04301">
    <property type="entry name" value="NAT_SF"/>
    <property type="match status" value="1"/>
</dbReference>
<dbReference type="InterPro" id="IPR056935">
    <property type="entry name" value="Rv0428c-like_C"/>
</dbReference>
<keyword evidence="2" id="KW-0012">Acyltransferase</keyword>
<keyword evidence="1" id="KW-0808">Transferase</keyword>